<dbReference type="InterPro" id="IPR051201">
    <property type="entry name" value="Chloro_Bact_Ser_Proteases"/>
</dbReference>
<dbReference type="PRINTS" id="PR00834">
    <property type="entry name" value="PROTEASES2C"/>
</dbReference>
<dbReference type="Gene3D" id="2.30.42.10">
    <property type="match status" value="1"/>
</dbReference>
<evidence type="ECO:0000256" key="1">
    <source>
        <dbReference type="ARBA" id="ARBA00022670"/>
    </source>
</evidence>
<dbReference type="EMBL" id="CCSD01000095">
    <property type="protein sequence ID" value="CDZ91126.1"/>
    <property type="molecule type" value="Genomic_DNA"/>
</dbReference>
<dbReference type="SUPFAM" id="SSF50156">
    <property type="entry name" value="PDZ domain-like"/>
    <property type="match status" value="1"/>
</dbReference>
<organism evidence="3 4">
    <name type="scientific">Rhodococcus ruber</name>
    <dbReference type="NCBI Taxonomy" id="1830"/>
    <lineage>
        <taxon>Bacteria</taxon>
        <taxon>Bacillati</taxon>
        <taxon>Actinomycetota</taxon>
        <taxon>Actinomycetes</taxon>
        <taxon>Mycobacteriales</taxon>
        <taxon>Nocardiaceae</taxon>
        <taxon>Rhodococcus</taxon>
    </lineage>
</organism>
<dbReference type="RefSeq" id="WP_017679390.1">
    <property type="nucleotide sequence ID" value="NZ_CP023714.1"/>
</dbReference>
<dbReference type="InterPro" id="IPR009003">
    <property type="entry name" value="Peptidase_S1_PA"/>
</dbReference>
<dbReference type="OrthoDB" id="73775at2"/>
<keyword evidence="2" id="KW-0378">Hydrolase</keyword>
<protein>
    <submittedName>
        <fullName evidence="3">Serine protease</fullName>
    </submittedName>
</protein>
<proteinExistence type="predicted"/>
<dbReference type="AlphaFoldDB" id="A0A098BTU5"/>
<dbReference type="PANTHER" id="PTHR43343:SF3">
    <property type="entry name" value="PROTEASE DO-LIKE 8, CHLOROPLASTIC"/>
    <property type="match status" value="1"/>
</dbReference>
<dbReference type="InterPro" id="IPR036034">
    <property type="entry name" value="PDZ_sf"/>
</dbReference>
<dbReference type="Proteomes" id="UP000042997">
    <property type="component" value="Unassembled WGS sequence"/>
</dbReference>
<dbReference type="InterPro" id="IPR001478">
    <property type="entry name" value="PDZ"/>
</dbReference>
<dbReference type="SMART" id="SM00228">
    <property type="entry name" value="PDZ"/>
    <property type="match status" value="1"/>
</dbReference>
<dbReference type="InterPro" id="IPR001940">
    <property type="entry name" value="Peptidase_S1C"/>
</dbReference>
<dbReference type="InterPro" id="IPR033116">
    <property type="entry name" value="TRYPSIN_SER"/>
</dbReference>
<sequence length="354" mass="35456">MIRRLGAVLAMVAAGLVLTAPATVEIAVPPPPPAAPALPIVPPTAEEVSARIAPAVVTLTANRGWRGISGTGIVLTADGTVLTNHHVVTGATDISAVSPHTGASYDVAVLGYDSTLDIAVLQLGSAAGLPVAAVTETPLPQPGSPVTAFGNADGGGVVVPAPGTIVAVDKTVSVRDSMDGSLRRLRGMLQVSAAIRPGDSGGPLVDAFGTVVGVNTAGAVEPDPAAVPDPPEAYAVPIGTALDVVDQVRTGTSAGTVHVGPTPLLGVSVTTDRTGNEETGAEVLWVGYGTPAAGTGLEIGDVIVAFDGRPVSTTVDLEDMLMARRPGDSVEIGWLDVTGRHRTARVVLDVGPPR</sequence>
<dbReference type="SUPFAM" id="SSF50494">
    <property type="entry name" value="Trypsin-like serine proteases"/>
    <property type="match status" value="1"/>
</dbReference>
<evidence type="ECO:0000313" key="4">
    <source>
        <dbReference type="Proteomes" id="UP000042997"/>
    </source>
</evidence>
<dbReference type="GO" id="GO:0006508">
    <property type="term" value="P:proteolysis"/>
    <property type="evidence" value="ECO:0007669"/>
    <property type="project" value="UniProtKB-KW"/>
</dbReference>
<accession>A0A098BTU5</accession>
<dbReference type="Pfam" id="PF13180">
    <property type="entry name" value="PDZ_2"/>
    <property type="match status" value="1"/>
</dbReference>
<dbReference type="PROSITE" id="PS50106">
    <property type="entry name" value="PDZ"/>
    <property type="match status" value="1"/>
</dbReference>
<dbReference type="GO" id="GO:0004252">
    <property type="term" value="F:serine-type endopeptidase activity"/>
    <property type="evidence" value="ECO:0007669"/>
    <property type="project" value="InterPro"/>
</dbReference>
<gene>
    <name evidence="3" type="ORF">RHRU231_800053</name>
</gene>
<dbReference type="PANTHER" id="PTHR43343">
    <property type="entry name" value="PEPTIDASE S12"/>
    <property type="match status" value="1"/>
</dbReference>
<keyword evidence="1 3" id="KW-0645">Protease</keyword>
<evidence type="ECO:0000313" key="3">
    <source>
        <dbReference type="EMBL" id="CDZ91126.1"/>
    </source>
</evidence>
<dbReference type="Gene3D" id="2.40.10.120">
    <property type="match status" value="1"/>
</dbReference>
<evidence type="ECO:0000256" key="2">
    <source>
        <dbReference type="ARBA" id="ARBA00022801"/>
    </source>
</evidence>
<reference evidence="3 4" key="1">
    <citation type="journal article" date="2014" name="Genome Announc.">
        <title>Draft Genome Sequence of Propane- and Butane-Oxidizing Actinobacterium Rhodococcus ruber IEGM 231.</title>
        <authorList>
            <person name="Ivshina I.B."/>
            <person name="Kuyukina M.S."/>
            <person name="Krivoruchko A.V."/>
            <person name="Barbe V."/>
            <person name="Fischer C."/>
        </authorList>
    </citation>
    <scope>NUCLEOTIDE SEQUENCE [LARGE SCALE GENOMIC DNA]</scope>
</reference>
<dbReference type="Pfam" id="PF13365">
    <property type="entry name" value="Trypsin_2"/>
    <property type="match status" value="1"/>
</dbReference>
<name>A0A098BTU5_9NOCA</name>
<dbReference type="PROSITE" id="PS00135">
    <property type="entry name" value="TRYPSIN_SER"/>
    <property type="match status" value="1"/>
</dbReference>
<dbReference type="eggNOG" id="COG0265">
    <property type="taxonomic scope" value="Bacteria"/>
</dbReference>